<dbReference type="AlphaFoldDB" id="A0A9Q0S3P6"/>
<dbReference type="Proteomes" id="UP001151699">
    <property type="component" value="Chromosome B"/>
</dbReference>
<accession>A0A9Q0S3P6</accession>
<dbReference type="SUPFAM" id="SSF53335">
    <property type="entry name" value="S-adenosyl-L-methionine-dependent methyltransferases"/>
    <property type="match status" value="1"/>
</dbReference>
<dbReference type="CDD" id="cd02440">
    <property type="entry name" value="AdoMet_MTases"/>
    <property type="match status" value="1"/>
</dbReference>
<evidence type="ECO:0000256" key="1">
    <source>
        <dbReference type="SAM" id="MobiDB-lite"/>
    </source>
</evidence>
<evidence type="ECO:0000313" key="4">
    <source>
        <dbReference type="Proteomes" id="UP001151699"/>
    </source>
</evidence>
<dbReference type="EMBL" id="WJQU01000002">
    <property type="protein sequence ID" value="KAJ6642355.1"/>
    <property type="molecule type" value="Genomic_DNA"/>
</dbReference>
<gene>
    <name evidence="3" type="ORF">Bhyg_07303</name>
</gene>
<dbReference type="FunFam" id="3.40.50.150:FF:000725">
    <property type="entry name" value="Glutathione S-transferase, C-terminal domain-containing"/>
    <property type="match status" value="1"/>
</dbReference>
<organism evidence="3 4">
    <name type="scientific">Pseudolycoriella hygida</name>
    <dbReference type="NCBI Taxonomy" id="35572"/>
    <lineage>
        <taxon>Eukaryota</taxon>
        <taxon>Metazoa</taxon>
        <taxon>Ecdysozoa</taxon>
        <taxon>Arthropoda</taxon>
        <taxon>Hexapoda</taxon>
        <taxon>Insecta</taxon>
        <taxon>Pterygota</taxon>
        <taxon>Neoptera</taxon>
        <taxon>Endopterygota</taxon>
        <taxon>Diptera</taxon>
        <taxon>Nematocera</taxon>
        <taxon>Sciaroidea</taxon>
        <taxon>Sciaridae</taxon>
        <taxon>Pseudolycoriella</taxon>
    </lineage>
</organism>
<dbReference type="Gene3D" id="3.40.50.150">
    <property type="entry name" value="Vaccinia Virus protein VP39"/>
    <property type="match status" value="1"/>
</dbReference>
<dbReference type="PANTHER" id="PTHR13369">
    <property type="match status" value="1"/>
</dbReference>
<dbReference type="Pfam" id="PF13679">
    <property type="entry name" value="Methyltransf_32"/>
    <property type="match status" value="1"/>
</dbReference>
<feature type="region of interest" description="Disordered" evidence="1">
    <location>
        <begin position="211"/>
        <end position="237"/>
    </location>
</feature>
<dbReference type="OrthoDB" id="206598at2759"/>
<feature type="domain" description="Methyltransferase" evidence="2">
    <location>
        <begin position="400"/>
        <end position="520"/>
    </location>
</feature>
<protein>
    <submittedName>
        <fullName evidence="3">Glutathione S-transferase C-terminal domain-containing protein like</fullName>
    </submittedName>
</protein>
<dbReference type="InterPro" id="IPR029063">
    <property type="entry name" value="SAM-dependent_MTases_sf"/>
</dbReference>
<reference evidence="3" key="1">
    <citation type="submission" date="2022-07" db="EMBL/GenBank/DDBJ databases">
        <authorList>
            <person name="Trinca V."/>
            <person name="Uliana J.V.C."/>
            <person name="Torres T.T."/>
            <person name="Ward R.J."/>
            <person name="Monesi N."/>
        </authorList>
    </citation>
    <scope>NUCLEOTIDE SEQUENCE</scope>
    <source>
        <strain evidence="3">HSMRA1968</strain>
        <tissue evidence="3">Whole embryos</tissue>
    </source>
</reference>
<evidence type="ECO:0000313" key="3">
    <source>
        <dbReference type="EMBL" id="KAJ6642355.1"/>
    </source>
</evidence>
<evidence type="ECO:0000259" key="2">
    <source>
        <dbReference type="Pfam" id="PF13679"/>
    </source>
</evidence>
<sequence>MSVKLYLEVLSVVNDFKVQVTVETYVTLFVYRFIKCEDSVSLYLVRSQSDDCSKSVTVDVCGLDFSLILRNADFEKEDAASLKLPVVVNEKCVVAGLCSVCRCLVKSLNNHEVNKLLGFKEGCLQAPSETSTWTKFCEIDFINCTKNIIELNEKNFEEKKLFELFDEFGTFEKHLAQPVRVHNIYKVARNLAKEKVSVKIEQEFKKLSIEGHEKTPRVNKQRKSKAERNPNQISSSVPIDQLNIPHTFAEGQEISLVDIILYSCYHLVFKTLPCTLALSLTLPLTSKWMSSLTAAETQNLNNSSSILHQQQLVLSYEVTYKYTSKEFPSLYKSDPKQCKPKNQKFTKQSDVSASLDKVNALSLSIQSVPMISTKQINWSKIPYEALPEGGQLPEKRLRRKSEQLECLAQCVLEIAKPGDRIIDFCCGAGHLGILLAYLLPQCQVILLENKEESLMRARERVDLLHLDNVRLYQCNLDYFIGNFDIGCSLHACGVATDIVLLHCLNRKANFVCCPCCYGGIHSVSHIEYPRSNTFKVRGAIIESEYMNIAHCADQAHDVNKGECNVEKSEQGQYCMDVVDTDRKLLAEEYGYKVRLMRLVPEECTPKNRLLVGVFDK</sequence>
<dbReference type="GO" id="GO:0005737">
    <property type="term" value="C:cytoplasm"/>
    <property type="evidence" value="ECO:0007669"/>
    <property type="project" value="TreeGrafter"/>
</dbReference>
<name>A0A9Q0S3P6_9DIPT</name>
<dbReference type="PANTHER" id="PTHR13369:SF0">
    <property type="entry name" value="GLUTATHIONE S-TRANSFERASE C-TERMINAL DOMAIN-CONTAINING PROTEIN"/>
    <property type="match status" value="1"/>
</dbReference>
<dbReference type="InterPro" id="IPR025714">
    <property type="entry name" value="Methyltranfer_dom"/>
</dbReference>
<proteinExistence type="predicted"/>
<keyword evidence="4" id="KW-1185">Reference proteome</keyword>
<comment type="caution">
    <text evidence="3">The sequence shown here is derived from an EMBL/GenBank/DDBJ whole genome shotgun (WGS) entry which is preliminary data.</text>
</comment>